<name>A0A4E0QU34_9EURY</name>
<gene>
    <name evidence="2" type="ORF">CUN85_01425</name>
</gene>
<dbReference type="RefSeq" id="WP_135388253.1">
    <property type="nucleotide sequence ID" value="NZ_PGGK01000001.1"/>
</dbReference>
<organism evidence="2 3">
    <name type="scientific">Methanolobus halotolerans</name>
    <dbReference type="NCBI Taxonomy" id="2052935"/>
    <lineage>
        <taxon>Archaea</taxon>
        <taxon>Methanobacteriati</taxon>
        <taxon>Methanobacteriota</taxon>
        <taxon>Stenosarchaea group</taxon>
        <taxon>Methanomicrobia</taxon>
        <taxon>Methanosarcinales</taxon>
        <taxon>Methanosarcinaceae</taxon>
        <taxon>Methanolobus</taxon>
    </lineage>
</organism>
<keyword evidence="1" id="KW-1133">Transmembrane helix</keyword>
<evidence type="ECO:0000256" key="1">
    <source>
        <dbReference type="SAM" id="Phobius"/>
    </source>
</evidence>
<comment type="caution">
    <text evidence="2">The sequence shown here is derived from an EMBL/GenBank/DDBJ whole genome shotgun (WGS) entry which is preliminary data.</text>
</comment>
<dbReference type="AlphaFoldDB" id="A0A4E0QU34"/>
<evidence type="ECO:0000313" key="3">
    <source>
        <dbReference type="Proteomes" id="UP000297295"/>
    </source>
</evidence>
<protein>
    <submittedName>
        <fullName evidence="2">Uncharacterized protein</fullName>
    </submittedName>
</protein>
<dbReference type="OrthoDB" id="124796at2157"/>
<feature type="transmembrane region" description="Helical" evidence="1">
    <location>
        <begin position="46"/>
        <end position="67"/>
    </location>
</feature>
<keyword evidence="1" id="KW-0812">Transmembrane</keyword>
<reference evidence="2 3" key="1">
    <citation type="submission" date="2017-11" db="EMBL/GenBank/DDBJ databases">
        <title>Isolation and Characterization of Methanogenic Archaea from Saline Meromictic Lake at Siberia.</title>
        <authorList>
            <person name="Shen Y."/>
            <person name="Huang H.-H."/>
            <person name="Lai M.-C."/>
            <person name="Chen S.-C."/>
        </authorList>
    </citation>
    <scope>NUCLEOTIDE SEQUENCE [LARGE SCALE GENOMIC DNA]</scope>
    <source>
        <strain evidence="2 3">SY-01</strain>
    </source>
</reference>
<keyword evidence="1" id="KW-0472">Membrane</keyword>
<sequence length="78" mass="9089">MFALITDIYNALQHWQKALLFSFVSYAMLLFGIIVAITFILKDFNFLVVTGLTFIYMSTLFVGILVARKMFKKRLIEE</sequence>
<evidence type="ECO:0000313" key="2">
    <source>
        <dbReference type="EMBL" id="TGC11555.1"/>
    </source>
</evidence>
<proteinExistence type="predicted"/>
<keyword evidence="3" id="KW-1185">Reference proteome</keyword>
<dbReference type="EMBL" id="PGGK01000001">
    <property type="protein sequence ID" value="TGC11555.1"/>
    <property type="molecule type" value="Genomic_DNA"/>
</dbReference>
<feature type="transmembrane region" description="Helical" evidence="1">
    <location>
        <begin position="18"/>
        <end position="40"/>
    </location>
</feature>
<dbReference type="Proteomes" id="UP000297295">
    <property type="component" value="Unassembled WGS sequence"/>
</dbReference>
<accession>A0A4E0QU34</accession>